<dbReference type="AlphaFoldDB" id="A0A852Z277"/>
<protein>
    <submittedName>
        <fullName evidence="2">Uncharacterized protein</fullName>
    </submittedName>
</protein>
<keyword evidence="3" id="KW-1185">Reference proteome</keyword>
<feature type="region of interest" description="Disordered" evidence="1">
    <location>
        <begin position="171"/>
        <end position="210"/>
    </location>
</feature>
<evidence type="ECO:0000313" key="3">
    <source>
        <dbReference type="Proteomes" id="UP000548304"/>
    </source>
</evidence>
<evidence type="ECO:0000313" key="2">
    <source>
        <dbReference type="EMBL" id="NYH80290.1"/>
    </source>
</evidence>
<feature type="compositionally biased region" description="Basic and acidic residues" evidence="1">
    <location>
        <begin position="185"/>
        <end position="196"/>
    </location>
</feature>
<comment type="caution">
    <text evidence="2">The sequence shown here is derived from an EMBL/GenBank/DDBJ whole genome shotgun (WGS) entry which is preliminary data.</text>
</comment>
<gene>
    <name evidence="2" type="ORF">FHR84_003639</name>
</gene>
<sequence>MVQVRRYTKKDGTEVRPHNRSSPGSGDVSSGPPGVLVAVVLSLGALVLVGNGLGTGTTQETEHPTWRHGGSTFTAVDSDAPASCVNHSYGRVKGFFAKHPCRKLRRTLLTVPDRDGATMVVAVSRTTMATAGSAVKLRELVDAQGTGNLEELSRDSLAYADVDFEGKHYSSAREGNTVTVSEAAPRSERGKPDRAALNDAARTALRHPGR</sequence>
<evidence type="ECO:0000256" key="1">
    <source>
        <dbReference type="SAM" id="MobiDB-lite"/>
    </source>
</evidence>
<dbReference type="RefSeq" id="WP_179536616.1">
    <property type="nucleotide sequence ID" value="NZ_JACBYW010000006.1"/>
</dbReference>
<feature type="region of interest" description="Disordered" evidence="1">
    <location>
        <begin position="1"/>
        <end position="31"/>
    </location>
</feature>
<name>A0A852Z277_9ACTN</name>
<proteinExistence type="predicted"/>
<dbReference type="Proteomes" id="UP000548304">
    <property type="component" value="Unassembled WGS sequence"/>
</dbReference>
<feature type="compositionally biased region" description="Low complexity" evidence="1">
    <location>
        <begin position="21"/>
        <end position="31"/>
    </location>
</feature>
<dbReference type="EMBL" id="JACBYW010000006">
    <property type="protein sequence ID" value="NYH80290.1"/>
    <property type="molecule type" value="Genomic_DNA"/>
</dbReference>
<organism evidence="2 3">
    <name type="scientific">Actinopolyspora biskrensis</name>
    <dbReference type="NCBI Taxonomy" id="1470178"/>
    <lineage>
        <taxon>Bacteria</taxon>
        <taxon>Bacillati</taxon>
        <taxon>Actinomycetota</taxon>
        <taxon>Actinomycetes</taxon>
        <taxon>Actinopolysporales</taxon>
        <taxon>Actinopolysporaceae</taxon>
        <taxon>Actinopolyspora</taxon>
    </lineage>
</organism>
<accession>A0A852Z277</accession>
<reference evidence="2 3" key="1">
    <citation type="submission" date="2020-07" db="EMBL/GenBank/DDBJ databases">
        <title>Genomic Encyclopedia of Type Strains, Phase III (KMG-III): the genomes of soil and plant-associated and newly described type strains.</title>
        <authorList>
            <person name="Whitman W."/>
        </authorList>
    </citation>
    <scope>NUCLEOTIDE SEQUENCE [LARGE SCALE GENOMIC DNA]</scope>
    <source>
        <strain evidence="2 3">CECT 8576</strain>
    </source>
</reference>